<dbReference type="Proteomes" id="UP000295197">
    <property type="component" value="Unassembled WGS sequence"/>
</dbReference>
<dbReference type="OrthoDB" id="1243758at2"/>
<dbReference type="EMBL" id="SMBZ01000064">
    <property type="protein sequence ID" value="TCV06074.1"/>
    <property type="molecule type" value="Genomic_DNA"/>
</dbReference>
<name>A0A4R3VP01_9SPHI</name>
<comment type="caution">
    <text evidence="1">The sequence shown here is derived from an EMBL/GenBank/DDBJ whole genome shotgun (WGS) entry which is preliminary data.</text>
</comment>
<dbReference type="AlphaFoldDB" id="A0A4R3VP01"/>
<sequence>MKYLLIIFLGILNIPLSRGQIYFDPAVATATATHAGIINSQMKDVNENLTLIQRGQLAITGQLTLINDLQDNIYKGLTEVSAAMYALLTVKDIADVSLDILENLDKALQMARASPILLLFAEQGVRDFKTRANRLATEVSSFVLKGGKDNLLDSGERAKLLNLIRTELSILRGITFGMQRSMFWAQQRGILNALNPYSGFINIDRNIANDIIRNSKLIRK</sequence>
<evidence type="ECO:0000313" key="1">
    <source>
        <dbReference type="EMBL" id="TCV06074.1"/>
    </source>
</evidence>
<gene>
    <name evidence="1" type="ORF">EDC17_10642</name>
</gene>
<dbReference type="RefSeq" id="WP_132779037.1">
    <property type="nucleotide sequence ID" value="NZ_SMBZ01000064.1"/>
</dbReference>
<reference evidence="1 2" key="1">
    <citation type="submission" date="2019-03" db="EMBL/GenBank/DDBJ databases">
        <title>Genomic Encyclopedia of Type Strains, Phase IV (KMG-IV): sequencing the most valuable type-strain genomes for metagenomic binning, comparative biology and taxonomic classification.</title>
        <authorList>
            <person name="Goeker M."/>
        </authorList>
    </citation>
    <scope>NUCLEOTIDE SEQUENCE [LARGE SCALE GENOMIC DNA]</scope>
    <source>
        <strain evidence="1 2">DSM 22362</strain>
    </source>
</reference>
<protein>
    <recommendedName>
        <fullName evidence="3">Plasmid transfer protein</fullName>
    </recommendedName>
</protein>
<evidence type="ECO:0008006" key="3">
    <source>
        <dbReference type="Google" id="ProtNLM"/>
    </source>
</evidence>
<accession>A0A4R3VP01</accession>
<evidence type="ECO:0000313" key="2">
    <source>
        <dbReference type="Proteomes" id="UP000295197"/>
    </source>
</evidence>
<organism evidence="1 2">
    <name type="scientific">Sphingobacterium alimentarium</name>
    <dbReference type="NCBI Taxonomy" id="797292"/>
    <lineage>
        <taxon>Bacteria</taxon>
        <taxon>Pseudomonadati</taxon>
        <taxon>Bacteroidota</taxon>
        <taxon>Sphingobacteriia</taxon>
        <taxon>Sphingobacteriales</taxon>
        <taxon>Sphingobacteriaceae</taxon>
        <taxon>Sphingobacterium</taxon>
    </lineage>
</organism>
<proteinExistence type="predicted"/>
<keyword evidence="2" id="KW-1185">Reference proteome</keyword>